<organism evidence="2 3">
    <name type="scientific">Eleusine coracana subsp. coracana</name>
    <dbReference type="NCBI Taxonomy" id="191504"/>
    <lineage>
        <taxon>Eukaryota</taxon>
        <taxon>Viridiplantae</taxon>
        <taxon>Streptophyta</taxon>
        <taxon>Embryophyta</taxon>
        <taxon>Tracheophyta</taxon>
        <taxon>Spermatophyta</taxon>
        <taxon>Magnoliopsida</taxon>
        <taxon>Liliopsida</taxon>
        <taxon>Poales</taxon>
        <taxon>Poaceae</taxon>
        <taxon>PACMAD clade</taxon>
        <taxon>Chloridoideae</taxon>
        <taxon>Cynodonteae</taxon>
        <taxon>Eleusininae</taxon>
        <taxon>Eleusine</taxon>
    </lineage>
</organism>
<reference evidence="2" key="2">
    <citation type="submission" date="2021-12" db="EMBL/GenBank/DDBJ databases">
        <title>Resequencing data analysis of finger millet.</title>
        <authorList>
            <person name="Hatakeyama M."/>
            <person name="Aluri S."/>
            <person name="Balachadran M.T."/>
            <person name="Sivarajan S.R."/>
            <person name="Poveda L."/>
            <person name="Shimizu-Inatsugi R."/>
            <person name="Schlapbach R."/>
            <person name="Sreeman S.M."/>
            <person name="Shimizu K.K."/>
        </authorList>
    </citation>
    <scope>NUCLEOTIDE SEQUENCE</scope>
</reference>
<feature type="region of interest" description="Disordered" evidence="1">
    <location>
        <begin position="1"/>
        <end position="58"/>
    </location>
</feature>
<dbReference type="EMBL" id="BQKI01000074">
    <property type="protein sequence ID" value="GJN19297.1"/>
    <property type="molecule type" value="Genomic_DNA"/>
</dbReference>
<dbReference type="Proteomes" id="UP001054889">
    <property type="component" value="Unassembled WGS sequence"/>
</dbReference>
<keyword evidence="3" id="KW-1185">Reference proteome</keyword>
<accession>A0AAV5E9P7</accession>
<gene>
    <name evidence="2" type="primary">gb06557</name>
    <name evidence="2" type="ORF">PR202_gb06557</name>
</gene>
<evidence type="ECO:0000256" key="1">
    <source>
        <dbReference type="SAM" id="MobiDB-lite"/>
    </source>
</evidence>
<dbReference type="AlphaFoldDB" id="A0AAV5E9P7"/>
<feature type="compositionally biased region" description="Basic and acidic residues" evidence="1">
    <location>
        <begin position="11"/>
        <end position="24"/>
    </location>
</feature>
<evidence type="ECO:0000313" key="3">
    <source>
        <dbReference type="Proteomes" id="UP001054889"/>
    </source>
</evidence>
<comment type="caution">
    <text evidence="2">The sequence shown here is derived from an EMBL/GenBank/DDBJ whole genome shotgun (WGS) entry which is preliminary data.</text>
</comment>
<reference evidence="2" key="1">
    <citation type="journal article" date="2018" name="DNA Res.">
        <title>Multiple hybrid de novo genome assembly of finger millet, an orphan allotetraploid crop.</title>
        <authorList>
            <person name="Hatakeyama M."/>
            <person name="Aluri S."/>
            <person name="Balachadran M.T."/>
            <person name="Sivarajan S.R."/>
            <person name="Patrignani A."/>
            <person name="Gruter S."/>
            <person name="Poveda L."/>
            <person name="Shimizu-Inatsugi R."/>
            <person name="Baeten J."/>
            <person name="Francoijs K.J."/>
            <person name="Nataraja K.N."/>
            <person name="Reddy Y.A.N."/>
            <person name="Phadnis S."/>
            <person name="Ravikumar R.L."/>
            <person name="Schlapbach R."/>
            <person name="Sreeman S.M."/>
            <person name="Shimizu K.K."/>
        </authorList>
    </citation>
    <scope>NUCLEOTIDE SEQUENCE</scope>
</reference>
<feature type="compositionally biased region" description="Polar residues" evidence="1">
    <location>
        <begin position="26"/>
        <end position="38"/>
    </location>
</feature>
<feature type="compositionally biased region" description="Acidic residues" evidence="1">
    <location>
        <begin position="44"/>
        <end position="54"/>
    </location>
</feature>
<feature type="compositionally biased region" description="Polar residues" evidence="1">
    <location>
        <begin position="1"/>
        <end position="10"/>
    </location>
</feature>
<proteinExistence type="predicted"/>
<name>A0AAV5E9P7_ELECO</name>
<evidence type="ECO:0000313" key="2">
    <source>
        <dbReference type="EMBL" id="GJN19297.1"/>
    </source>
</evidence>
<sequence>MKSKSNSTNRCRNEDQRKGERRLDAYQSNGVSRLPDQNQAREKEEDDDDDDGAREDDTASVYLLPILCFTHHSPA</sequence>
<protein>
    <submittedName>
        <fullName evidence="2">Uncharacterized protein</fullName>
    </submittedName>
</protein>